<dbReference type="AlphaFoldDB" id="L5KGL9"/>
<reference evidence="4" key="1">
    <citation type="journal article" date="2013" name="Science">
        <title>Comparative analysis of bat genomes provides insight into the evolution of flight and immunity.</title>
        <authorList>
            <person name="Zhang G."/>
            <person name="Cowled C."/>
            <person name="Shi Z."/>
            <person name="Huang Z."/>
            <person name="Bishop-Lilly K.A."/>
            <person name="Fang X."/>
            <person name="Wynne J.W."/>
            <person name="Xiong Z."/>
            <person name="Baker M.L."/>
            <person name="Zhao W."/>
            <person name="Tachedjian M."/>
            <person name="Zhu Y."/>
            <person name="Zhou P."/>
            <person name="Jiang X."/>
            <person name="Ng J."/>
            <person name="Yang L."/>
            <person name="Wu L."/>
            <person name="Xiao J."/>
            <person name="Feng Y."/>
            <person name="Chen Y."/>
            <person name="Sun X."/>
            <person name="Zhang Y."/>
            <person name="Marsh G.A."/>
            <person name="Crameri G."/>
            <person name="Broder C.C."/>
            <person name="Frey K.G."/>
            <person name="Wang L.F."/>
            <person name="Wang J."/>
        </authorList>
    </citation>
    <scope>NUCLEOTIDE SEQUENCE [LARGE SCALE GENOMIC DNA]</scope>
</reference>
<evidence type="ECO:0000256" key="2">
    <source>
        <dbReference type="ARBA" id="ARBA00023274"/>
    </source>
</evidence>
<dbReference type="STRING" id="9402.L5KGL9"/>
<gene>
    <name evidence="3" type="ORF">PAL_GLEAN10014014</name>
</gene>
<dbReference type="Gene3D" id="3.40.50.790">
    <property type="match status" value="1"/>
</dbReference>
<organism evidence="3 4">
    <name type="scientific">Pteropus alecto</name>
    <name type="common">Black flying fox</name>
    <dbReference type="NCBI Taxonomy" id="9402"/>
    <lineage>
        <taxon>Eukaryota</taxon>
        <taxon>Metazoa</taxon>
        <taxon>Chordata</taxon>
        <taxon>Craniata</taxon>
        <taxon>Vertebrata</taxon>
        <taxon>Euteleostomi</taxon>
        <taxon>Mammalia</taxon>
        <taxon>Eutheria</taxon>
        <taxon>Laurasiatheria</taxon>
        <taxon>Chiroptera</taxon>
        <taxon>Yinpterochiroptera</taxon>
        <taxon>Pteropodoidea</taxon>
        <taxon>Pteropodidae</taxon>
        <taxon>Pteropodinae</taxon>
        <taxon>Pteropus</taxon>
    </lineage>
</organism>
<dbReference type="EMBL" id="KB030797">
    <property type="protein sequence ID" value="ELK09658.1"/>
    <property type="molecule type" value="Genomic_DNA"/>
</dbReference>
<keyword evidence="4" id="KW-1185">Reference proteome</keyword>
<dbReference type="GO" id="GO:1990904">
    <property type="term" value="C:ribonucleoprotein complex"/>
    <property type="evidence" value="ECO:0007669"/>
    <property type="project" value="UniProtKB-KW"/>
</dbReference>
<evidence type="ECO:0000313" key="4">
    <source>
        <dbReference type="Proteomes" id="UP000010552"/>
    </source>
</evidence>
<accession>L5KGL9</accession>
<dbReference type="SUPFAM" id="SSF56808">
    <property type="entry name" value="Ribosomal protein L1"/>
    <property type="match status" value="1"/>
</dbReference>
<evidence type="ECO:0000256" key="1">
    <source>
        <dbReference type="ARBA" id="ARBA00022980"/>
    </source>
</evidence>
<dbReference type="InParanoid" id="L5KGL9"/>
<keyword evidence="2" id="KW-0687">Ribonucleoprotein</keyword>
<evidence type="ECO:0000313" key="3">
    <source>
        <dbReference type="EMBL" id="ELK09658.1"/>
    </source>
</evidence>
<dbReference type="InterPro" id="IPR023674">
    <property type="entry name" value="Ribosomal_uL1-like"/>
</dbReference>
<dbReference type="InterPro" id="IPR016095">
    <property type="entry name" value="Ribosomal_uL1_3-a/b-sand"/>
</dbReference>
<protein>
    <submittedName>
        <fullName evidence="3">60S ribosomal protein L10a</fullName>
    </submittedName>
</protein>
<dbReference type="InterPro" id="IPR028364">
    <property type="entry name" value="Ribosomal_uL1/biogenesis"/>
</dbReference>
<dbReference type="GO" id="GO:0005840">
    <property type="term" value="C:ribosome"/>
    <property type="evidence" value="ECO:0007669"/>
    <property type="project" value="UniProtKB-KW"/>
</dbReference>
<dbReference type="Pfam" id="PF00687">
    <property type="entry name" value="Ribosomal_L1"/>
    <property type="match status" value="1"/>
</dbReference>
<dbReference type="Proteomes" id="UP000010552">
    <property type="component" value="Unassembled WGS sequence"/>
</dbReference>
<dbReference type="FunFam" id="3.40.50.790:FF:000005">
    <property type="entry name" value="50S ribosomal protein L1"/>
    <property type="match status" value="1"/>
</dbReference>
<proteinExistence type="predicted"/>
<sequence>MDSKDVYRFEAKRLFPDKSQMLEEALASGDGHFEATVNLDQQHYEEAKAVAVPHVDIRVLKKLNKNKKMVKKLANKYDAFLASESLIKQIPLIMGPGLNKTGMFPSSLPHNENMVAKGEVPDEECAVSGSEDDRK</sequence>
<name>L5KGL9_PTEAL</name>
<keyword evidence="1 3" id="KW-0689">Ribosomal protein</keyword>